<dbReference type="Gene3D" id="2.60.40.10">
    <property type="entry name" value="Immunoglobulins"/>
    <property type="match status" value="5"/>
</dbReference>
<dbReference type="STRING" id="121821.GCA_001870675_00104"/>
<reference evidence="1 2" key="1">
    <citation type="submission" date="2018-06" db="EMBL/GenBank/DDBJ databases">
        <title>Genomic Encyclopedia of Archaeal and Bacterial Type Strains, Phase II (KMG-II): from individual species to whole genera.</title>
        <authorList>
            <person name="Goeker M."/>
        </authorList>
    </citation>
    <scope>NUCLEOTIDE SEQUENCE [LARGE SCALE GENOMIC DNA]</scope>
    <source>
        <strain evidence="1 2">DSM 13087</strain>
    </source>
</reference>
<dbReference type="EMBL" id="QKZQ01000011">
    <property type="protein sequence ID" value="PZX41185.1"/>
    <property type="molecule type" value="Genomic_DNA"/>
</dbReference>
<dbReference type="NCBIfam" id="NF012196">
    <property type="entry name" value="Ig_like_ice"/>
    <property type="match status" value="1"/>
</dbReference>
<dbReference type="NCBIfam" id="NF033510">
    <property type="entry name" value="Ca_tandemer"/>
    <property type="match status" value="6"/>
</dbReference>
<evidence type="ECO:0008006" key="3">
    <source>
        <dbReference type="Google" id="ProtNLM"/>
    </source>
</evidence>
<name>A0A2W7QS05_9RHOB</name>
<evidence type="ECO:0000313" key="2">
    <source>
        <dbReference type="Proteomes" id="UP000249364"/>
    </source>
</evidence>
<evidence type="ECO:0000313" key="1">
    <source>
        <dbReference type="EMBL" id="PZX41185.1"/>
    </source>
</evidence>
<sequence>MNEHNPDLTIDLRNDMSPAEKRAYIQKWISRNQRRIASGLGASVLTLPLLAQAQTAMGMVNALDIAGVRSVALNADGSAQLTLANGQQVQVAASAVQVAADGTLLISTAAAELVAELVASGAASGAAGAGAGAGFGGAGAAAAVAGLGLAAAAAGGSSSSDSAPELPVFNASAFTNASPVTATSIFGSFPTLQEGDQVFIKFGDDGPEVEVTIDANGNIIFPDDLDLTDVQGNQTLRFQVKRTSLVEVENEDEDAEPVFEEVTEVVASGSASVIIDTIPPEITIDTPIAGDDVLNKAESGADLTIEGTAKGAEDGQEVTVTFNDQTFTAIVEGEAWSLTIPAADLAALDLDDGESYDITAAVSDKAGNPAEPATTTLATDFSAEITINPVVIETLNTFTGVTVTGTTTDVEAGREVTLSFNGVEYKTEVEEDGSWSVDILADVIKALDDEAEIAISATVSDVAGNADSAATSSTTDFSVPALVITSPESGGFINATTVGNPFDVSGVALAGAPVTVTLGTGETALTQTITADENNAWTVRFDNVGTLADGVLPITATTTIEGTPITAPLVTVELDTTPPGLTLTSSVNASNALVLSGTTDTDVEQVQLQVAGQSFTADAAGGTWSLTIPALDLPPVAAGADATILANATDRAGNSAPQQTLGLAAASVTIQTPLDGTIVGLEAFENGATFSGTTTGVAEGAQVRITLTSAEDPDGLTISAVVDAAGEWSVAVPAASVQNAVDQSDYTVTASVSGSAYPAIASDEIGVSTNIPPRITLDALGEDGALILSDGNSLDVSGSTRGVQAGQTVRILDSTDTELGTAQVGADGTWNTTVQVTNLSGGQVLDVKAVVTNASGRSVNDTGSVLGYEASLGFVLDAGVGTGGELLFNLFVDPQRIEGDIFRIISVGVEFDANILQPDLSQFSTPVFFDQAAQALNFFNITAFDGVANSGTTGQFSFNGLSVEGFNNTATTPVLRMGFSQQSEGIVEISLGRIGDENLIISTDMTESGGTGERYSETFGAIVHYFGTNGDDTITAANIDTVIRGLGGDDTIDVSAPGVNTIIFEPNFAANGEDTIIGFSTSGALADRIAIADLENGTLRGDGTQFELLDAGDAAGANTGLIVFKTSLDTDEDGIAALDSLGLGADDIVYIIVGDDADSELVRIVVNSDGSFPDLDDIEVLALFEGMGEEQRAEFGAANFINFDPVPSAPLVAILSEV</sequence>
<dbReference type="RefSeq" id="WP_071467997.1">
    <property type="nucleotide sequence ID" value="NZ_MEHT01000001.1"/>
</dbReference>
<organism evidence="1 2">
    <name type="scientific">Roseinatronobacter thiooxidans</name>
    <dbReference type="NCBI Taxonomy" id="121821"/>
    <lineage>
        <taxon>Bacteria</taxon>
        <taxon>Pseudomonadati</taxon>
        <taxon>Pseudomonadota</taxon>
        <taxon>Alphaproteobacteria</taxon>
        <taxon>Rhodobacterales</taxon>
        <taxon>Paracoccaceae</taxon>
        <taxon>Roseinatronobacter</taxon>
    </lineage>
</organism>
<dbReference type="AlphaFoldDB" id="A0A2W7QS05"/>
<comment type="caution">
    <text evidence="1">The sequence shown here is derived from an EMBL/GenBank/DDBJ whole genome shotgun (WGS) entry which is preliminary data.</text>
</comment>
<gene>
    <name evidence="1" type="ORF">LY56_02388</name>
</gene>
<proteinExistence type="predicted"/>
<protein>
    <recommendedName>
        <fullName evidence="3">Ig-like domain-containing protein</fullName>
    </recommendedName>
</protein>
<accession>A0A2W7QS05</accession>
<dbReference type="InterPro" id="IPR013783">
    <property type="entry name" value="Ig-like_fold"/>
</dbReference>
<keyword evidence="2" id="KW-1185">Reference proteome</keyword>
<dbReference type="InterPro" id="IPR049826">
    <property type="entry name" value="Ig-like_ice"/>
</dbReference>
<dbReference type="Proteomes" id="UP000249364">
    <property type="component" value="Unassembled WGS sequence"/>
</dbReference>